<sequence>MQAFITDIPEALSRSVSWATLWASSSRMGSQSVGEVGNPDSDTGHVPLISVGRKPLMSPGRERHNSPQPAKSRRRRPHSIRPTAPTHNELKRDTKVVIKAEIHHMQQ</sequence>
<accession>A0A4Z2G970</accession>
<feature type="region of interest" description="Disordered" evidence="1">
    <location>
        <begin position="27"/>
        <end position="94"/>
    </location>
</feature>
<proteinExistence type="predicted"/>
<keyword evidence="3" id="KW-1185">Reference proteome</keyword>
<name>A0A4Z2G970_9TELE</name>
<protein>
    <submittedName>
        <fullName evidence="2">Uncharacterized protein</fullName>
    </submittedName>
</protein>
<evidence type="ECO:0000313" key="2">
    <source>
        <dbReference type="EMBL" id="TNN50058.1"/>
    </source>
</evidence>
<dbReference type="AlphaFoldDB" id="A0A4Z2G970"/>
<organism evidence="2 3">
    <name type="scientific">Liparis tanakae</name>
    <name type="common">Tanaka's snailfish</name>
    <dbReference type="NCBI Taxonomy" id="230148"/>
    <lineage>
        <taxon>Eukaryota</taxon>
        <taxon>Metazoa</taxon>
        <taxon>Chordata</taxon>
        <taxon>Craniata</taxon>
        <taxon>Vertebrata</taxon>
        <taxon>Euteleostomi</taxon>
        <taxon>Actinopterygii</taxon>
        <taxon>Neopterygii</taxon>
        <taxon>Teleostei</taxon>
        <taxon>Neoteleostei</taxon>
        <taxon>Acanthomorphata</taxon>
        <taxon>Eupercaria</taxon>
        <taxon>Perciformes</taxon>
        <taxon>Cottioidei</taxon>
        <taxon>Cottales</taxon>
        <taxon>Liparidae</taxon>
        <taxon>Liparis</taxon>
    </lineage>
</organism>
<evidence type="ECO:0000313" key="3">
    <source>
        <dbReference type="Proteomes" id="UP000314294"/>
    </source>
</evidence>
<evidence type="ECO:0000256" key="1">
    <source>
        <dbReference type="SAM" id="MobiDB-lite"/>
    </source>
</evidence>
<gene>
    <name evidence="2" type="ORF">EYF80_039736</name>
</gene>
<comment type="caution">
    <text evidence="2">The sequence shown here is derived from an EMBL/GenBank/DDBJ whole genome shotgun (WGS) entry which is preliminary data.</text>
</comment>
<dbReference type="EMBL" id="SRLO01000632">
    <property type="protein sequence ID" value="TNN50058.1"/>
    <property type="molecule type" value="Genomic_DNA"/>
</dbReference>
<dbReference type="Proteomes" id="UP000314294">
    <property type="component" value="Unassembled WGS sequence"/>
</dbReference>
<reference evidence="2 3" key="1">
    <citation type="submission" date="2019-03" db="EMBL/GenBank/DDBJ databases">
        <title>First draft genome of Liparis tanakae, snailfish: a comprehensive survey of snailfish specific genes.</title>
        <authorList>
            <person name="Kim W."/>
            <person name="Song I."/>
            <person name="Jeong J.-H."/>
            <person name="Kim D."/>
            <person name="Kim S."/>
            <person name="Ryu S."/>
            <person name="Song J.Y."/>
            <person name="Lee S.K."/>
        </authorList>
    </citation>
    <scope>NUCLEOTIDE SEQUENCE [LARGE SCALE GENOMIC DNA]</scope>
    <source>
        <tissue evidence="2">Muscle</tissue>
    </source>
</reference>